<dbReference type="InterPro" id="IPR029059">
    <property type="entry name" value="AB_hydrolase_5"/>
</dbReference>
<name>A0ABQ1ZZR6_9BACL</name>
<protein>
    <submittedName>
        <fullName evidence="2">Carboxymethylenebutenolidase</fullName>
    </submittedName>
</protein>
<organism evidence="2 3">
    <name type="scientific">Saccharibacillus endophyticus</name>
    <dbReference type="NCBI Taxonomy" id="2060666"/>
    <lineage>
        <taxon>Bacteria</taxon>
        <taxon>Bacillati</taxon>
        <taxon>Bacillota</taxon>
        <taxon>Bacilli</taxon>
        <taxon>Bacillales</taxon>
        <taxon>Paenibacillaceae</taxon>
        <taxon>Saccharibacillus</taxon>
    </lineage>
</organism>
<dbReference type="InterPro" id="IPR029058">
    <property type="entry name" value="AB_hydrolase_fold"/>
</dbReference>
<sequence>MLLYILSVFAIVILCVLFYYNRAFPEASQIAESMQKIENDYYFKGSTEVGFIIFSGAKVDEKAYSYIAKLLYEEGHTVVIPKVLFHMSATGTNRGLEIIEENPQIKKWFLIGHSLGGLPISRIAAQQPDKLQGIAFLASYMITDLSKIDVSAIRITANNDKIMNSKRMEEHLDYLPENSLSIEIDGNHKGFGAYDSLSRDGETRSSWKQQQEESVRLILDFFDNQINKDL</sequence>
<dbReference type="Pfam" id="PF12695">
    <property type="entry name" value="Abhydrolase_5"/>
    <property type="match status" value="1"/>
</dbReference>
<accession>A0ABQ1ZZR6</accession>
<dbReference type="Gene3D" id="3.40.50.1820">
    <property type="entry name" value="alpha/beta hydrolase"/>
    <property type="match status" value="1"/>
</dbReference>
<evidence type="ECO:0000313" key="2">
    <source>
        <dbReference type="EMBL" id="GGH80797.1"/>
    </source>
</evidence>
<feature type="domain" description="Alpha/beta hydrolase fold-5" evidence="1">
    <location>
        <begin position="51"/>
        <end position="212"/>
    </location>
</feature>
<reference evidence="3" key="1">
    <citation type="journal article" date="2019" name="Int. J. Syst. Evol. Microbiol.">
        <title>The Global Catalogue of Microorganisms (GCM) 10K type strain sequencing project: providing services to taxonomists for standard genome sequencing and annotation.</title>
        <authorList>
            <consortium name="The Broad Institute Genomics Platform"/>
            <consortium name="The Broad Institute Genome Sequencing Center for Infectious Disease"/>
            <person name="Wu L."/>
            <person name="Ma J."/>
        </authorList>
    </citation>
    <scope>NUCLEOTIDE SEQUENCE [LARGE SCALE GENOMIC DNA]</scope>
    <source>
        <strain evidence="3">CCM 8702</strain>
    </source>
</reference>
<evidence type="ECO:0000259" key="1">
    <source>
        <dbReference type="Pfam" id="PF12695"/>
    </source>
</evidence>
<keyword evidence="3" id="KW-1185">Reference proteome</keyword>
<proteinExistence type="predicted"/>
<evidence type="ECO:0000313" key="3">
    <source>
        <dbReference type="Proteomes" id="UP000605427"/>
    </source>
</evidence>
<comment type="caution">
    <text evidence="2">The sequence shown here is derived from an EMBL/GenBank/DDBJ whole genome shotgun (WGS) entry which is preliminary data.</text>
</comment>
<dbReference type="EMBL" id="BMDD01000003">
    <property type="protein sequence ID" value="GGH80797.1"/>
    <property type="molecule type" value="Genomic_DNA"/>
</dbReference>
<dbReference type="Proteomes" id="UP000605427">
    <property type="component" value="Unassembled WGS sequence"/>
</dbReference>
<dbReference type="SUPFAM" id="SSF53474">
    <property type="entry name" value="alpha/beta-Hydrolases"/>
    <property type="match status" value="1"/>
</dbReference>
<gene>
    <name evidence="2" type="ORF">GCM10007362_29660</name>
</gene>